<evidence type="ECO:0000313" key="1">
    <source>
        <dbReference type="EMBL" id="PIO71465.1"/>
    </source>
</evidence>
<evidence type="ECO:0000313" key="2">
    <source>
        <dbReference type="Proteomes" id="UP000230423"/>
    </source>
</evidence>
<accession>A0A2G9UML0</accession>
<organism evidence="1 2">
    <name type="scientific">Teladorsagia circumcincta</name>
    <name type="common">Brown stomach worm</name>
    <name type="synonym">Ostertagia circumcincta</name>
    <dbReference type="NCBI Taxonomy" id="45464"/>
    <lineage>
        <taxon>Eukaryota</taxon>
        <taxon>Metazoa</taxon>
        <taxon>Ecdysozoa</taxon>
        <taxon>Nematoda</taxon>
        <taxon>Chromadorea</taxon>
        <taxon>Rhabditida</taxon>
        <taxon>Rhabditina</taxon>
        <taxon>Rhabditomorpha</taxon>
        <taxon>Strongyloidea</taxon>
        <taxon>Trichostrongylidae</taxon>
        <taxon>Teladorsagia</taxon>
    </lineage>
</organism>
<dbReference type="AlphaFoldDB" id="A0A2G9UML0"/>
<sequence length="86" mass="10181">METVIWPYCPKWVYFKTGQWPKAQIEAAHQVVPRQQRPFAAVAIAVFRLKPYRRAMEGTRISSILKQFTMSTVGKLWWLKKNSRNK</sequence>
<name>A0A2G9UML0_TELCI</name>
<proteinExistence type="predicted"/>
<gene>
    <name evidence="1" type="ORF">TELCIR_06639</name>
</gene>
<keyword evidence="2" id="KW-1185">Reference proteome</keyword>
<dbReference type="EMBL" id="KZ345939">
    <property type="protein sequence ID" value="PIO71465.1"/>
    <property type="molecule type" value="Genomic_DNA"/>
</dbReference>
<dbReference type="Proteomes" id="UP000230423">
    <property type="component" value="Unassembled WGS sequence"/>
</dbReference>
<protein>
    <submittedName>
        <fullName evidence="1">Uncharacterized protein</fullName>
    </submittedName>
</protein>
<reference evidence="1 2" key="1">
    <citation type="submission" date="2015-09" db="EMBL/GenBank/DDBJ databases">
        <title>Draft genome of the parasitic nematode Teladorsagia circumcincta isolate WARC Sus (inbred).</title>
        <authorList>
            <person name="Mitreva M."/>
        </authorList>
    </citation>
    <scope>NUCLEOTIDE SEQUENCE [LARGE SCALE GENOMIC DNA]</scope>
    <source>
        <strain evidence="1 2">S</strain>
    </source>
</reference>